<evidence type="ECO:0000256" key="4">
    <source>
        <dbReference type="SAM" id="SignalP"/>
    </source>
</evidence>
<reference evidence="5" key="2">
    <citation type="journal article" date="2017" name="Front. Physiol.">
        <title>Identification and Expression Profiling of Chemosensory Genes in Dendrolimus punctatus Walker.</title>
        <authorList>
            <person name="Zhang S.F."/>
            <person name="Liu H.H."/>
            <person name="Kong X.B."/>
            <person name="Wang H.B."/>
            <person name="Liu F."/>
            <person name="Zhang Z."/>
        </authorList>
    </citation>
    <scope>NUCLEOTIDE SEQUENCE</scope>
</reference>
<dbReference type="EMBL" id="KX585313">
    <property type="protein sequence ID" value="ARO70206.1"/>
    <property type="molecule type" value="mRNA"/>
</dbReference>
<protein>
    <submittedName>
        <fullName evidence="5">Odorant Binding Protein 47</fullName>
    </submittedName>
</protein>
<evidence type="ECO:0000313" key="5">
    <source>
        <dbReference type="EMBL" id="ARO70206.1"/>
    </source>
</evidence>
<dbReference type="InterPro" id="IPR052295">
    <property type="entry name" value="Odorant-binding_protein"/>
</dbReference>
<evidence type="ECO:0000256" key="3">
    <source>
        <dbReference type="ARBA" id="ARBA00022525"/>
    </source>
</evidence>
<dbReference type="SUPFAM" id="SSF47565">
    <property type="entry name" value="Insect pheromone/odorant-binding proteins"/>
    <property type="match status" value="1"/>
</dbReference>
<dbReference type="AlphaFoldDB" id="A0A2K8GKP6"/>
<dbReference type="GO" id="GO:0005549">
    <property type="term" value="F:odorant binding"/>
    <property type="evidence" value="ECO:0007669"/>
    <property type="project" value="InterPro"/>
</dbReference>
<keyword evidence="3" id="KW-0964">Secreted</keyword>
<dbReference type="PANTHER" id="PTHR21066">
    <property type="entry name" value="ODORANT-BINDING PROTEIN 59A-RELATED"/>
    <property type="match status" value="1"/>
</dbReference>
<organism evidence="5">
    <name type="scientific">Dendrolimus punctatus</name>
    <name type="common">masson pine moth</name>
    <dbReference type="NCBI Taxonomy" id="238572"/>
    <lineage>
        <taxon>Eukaryota</taxon>
        <taxon>Metazoa</taxon>
        <taxon>Ecdysozoa</taxon>
        <taxon>Arthropoda</taxon>
        <taxon>Hexapoda</taxon>
        <taxon>Insecta</taxon>
        <taxon>Pterygota</taxon>
        <taxon>Neoptera</taxon>
        <taxon>Endopterygota</taxon>
        <taxon>Lepidoptera</taxon>
        <taxon>Glossata</taxon>
        <taxon>Ditrysia</taxon>
        <taxon>Bombycoidea</taxon>
        <taxon>Lasiocampidae</taxon>
        <taxon>Dendrolimus</taxon>
    </lineage>
</organism>
<reference evidence="5" key="1">
    <citation type="submission" date="2016-07" db="EMBL/GenBank/DDBJ databases">
        <authorList>
            <person name="Wan K."/>
            <person name="Booth B."/>
            <person name="Spirohn K."/>
            <person name="Hao T."/>
            <person name="Hu Y."/>
            <person name="Calderwood M."/>
            <person name="Hill D."/>
            <person name="Mohr S."/>
            <person name="Vidal M."/>
            <person name="Celniker S."/>
            <person name="Perrimon N."/>
        </authorList>
    </citation>
    <scope>NUCLEOTIDE SEQUENCE</scope>
</reference>
<gene>
    <name evidence="5" type="primary">OBP47</name>
</gene>
<name>A0A2K8GKP6_9NEOP</name>
<evidence type="ECO:0000256" key="2">
    <source>
        <dbReference type="ARBA" id="ARBA00008098"/>
    </source>
</evidence>
<accession>A0A2K8GKP6</accession>
<dbReference type="PANTHER" id="PTHR21066:SF15">
    <property type="entry name" value="GH25962P-RELATED"/>
    <property type="match status" value="1"/>
</dbReference>
<comment type="subcellular location">
    <subcellularLocation>
        <location evidence="1">Secreted</location>
    </subcellularLocation>
</comment>
<comment type="similarity">
    <text evidence="2">Belongs to the PBP/GOBP family.</text>
</comment>
<proteinExistence type="evidence at transcript level"/>
<dbReference type="GO" id="GO:0005576">
    <property type="term" value="C:extracellular region"/>
    <property type="evidence" value="ECO:0007669"/>
    <property type="project" value="UniProtKB-SubCell"/>
</dbReference>
<keyword evidence="4" id="KW-0732">Signal</keyword>
<evidence type="ECO:0000256" key="1">
    <source>
        <dbReference type="ARBA" id="ARBA00004613"/>
    </source>
</evidence>
<feature type="signal peptide" evidence="4">
    <location>
        <begin position="1"/>
        <end position="19"/>
    </location>
</feature>
<sequence length="190" mass="21385">MVGQSICLLVAVILQVIAAETPLNILNPLHRECFRPPQNVERPHECCKLTSFYKEEDFKECGFDKIVEGDTSEYKHGPPDFQCTRNNCLLAKNDMLKDDKPDLEKIKAYITNWADKNPAFKDAVDDAITKCIKEDLPGPPHACLASKLAGCLTFRLFLKCPAENWESSANCDSVKAHIEKCKSLFENPPQ</sequence>
<dbReference type="InterPro" id="IPR036728">
    <property type="entry name" value="PBP_GOBP_sf"/>
</dbReference>
<feature type="chain" id="PRO_5014675029" evidence="4">
    <location>
        <begin position="20"/>
        <end position="190"/>
    </location>
</feature>
<dbReference type="Gene3D" id="1.10.238.270">
    <property type="match status" value="2"/>
</dbReference>